<feature type="compositionally biased region" description="Acidic residues" evidence="1">
    <location>
        <begin position="25"/>
        <end position="35"/>
    </location>
</feature>
<dbReference type="EMBL" id="FQXK01000003">
    <property type="protein sequence ID" value="SHH12016.1"/>
    <property type="molecule type" value="Genomic_DNA"/>
</dbReference>
<keyword evidence="4" id="KW-1185">Reference proteome</keyword>
<evidence type="ECO:0000256" key="2">
    <source>
        <dbReference type="SAM" id="SignalP"/>
    </source>
</evidence>
<dbReference type="PROSITE" id="PS51257">
    <property type="entry name" value="PROKAR_LIPOPROTEIN"/>
    <property type="match status" value="1"/>
</dbReference>
<evidence type="ECO:0000313" key="4">
    <source>
        <dbReference type="Proteomes" id="UP000184278"/>
    </source>
</evidence>
<evidence type="ECO:0000256" key="1">
    <source>
        <dbReference type="SAM" id="MobiDB-lite"/>
    </source>
</evidence>
<feature type="signal peptide" evidence="2">
    <location>
        <begin position="1"/>
        <end position="20"/>
    </location>
</feature>
<keyword evidence="2" id="KW-0732">Signal</keyword>
<protein>
    <submittedName>
        <fullName evidence="3">Uncharacterized protein</fullName>
    </submittedName>
</protein>
<dbReference type="OrthoDB" id="2002195at2"/>
<evidence type="ECO:0000313" key="3">
    <source>
        <dbReference type="EMBL" id="SHH12016.1"/>
    </source>
</evidence>
<dbReference type="Proteomes" id="UP000184278">
    <property type="component" value="Unassembled WGS sequence"/>
</dbReference>
<dbReference type="AlphaFoldDB" id="A0A1M5QDV0"/>
<name>A0A1M5QDV0_BUTFI</name>
<gene>
    <name evidence="3" type="ORF">SAMN02745229_00279</name>
</gene>
<organism evidence="3 4">
    <name type="scientific">Butyrivibrio fibrisolvens DSM 3071</name>
    <dbReference type="NCBI Taxonomy" id="1121131"/>
    <lineage>
        <taxon>Bacteria</taxon>
        <taxon>Bacillati</taxon>
        <taxon>Bacillota</taxon>
        <taxon>Clostridia</taxon>
        <taxon>Lachnospirales</taxon>
        <taxon>Lachnospiraceae</taxon>
        <taxon>Butyrivibrio</taxon>
    </lineage>
</organism>
<reference evidence="4" key="1">
    <citation type="submission" date="2016-11" db="EMBL/GenBank/DDBJ databases">
        <authorList>
            <person name="Varghese N."/>
            <person name="Submissions S."/>
        </authorList>
    </citation>
    <scope>NUCLEOTIDE SEQUENCE [LARGE SCALE GENOMIC DNA]</scope>
    <source>
        <strain evidence="4">DSM 3071</strain>
    </source>
</reference>
<dbReference type="GeneID" id="89508973"/>
<feature type="compositionally biased region" description="Acidic residues" evidence="1">
    <location>
        <begin position="44"/>
        <end position="77"/>
    </location>
</feature>
<accession>A0A1M5QDV0</accession>
<dbReference type="RefSeq" id="WP_073384856.1">
    <property type="nucleotide sequence ID" value="NZ_FQXK01000003.1"/>
</dbReference>
<feature type="region of interest" description="Disordered" evidence="1">
    <location>
        <begin position="21"/>
        <end position="81"/>
    </location>
</feature>
<sequence>MRNKLFILLTASTLVLGGCATSSVDTEDTNEENIETSEGSSIGDEGEELDIDDTEVESDDVSDDDSASEDEAGEEDYSSQIKAEVDEVVASSSSLTDEINGICDLYEKYENLRMDGETQVEMDSLSINLLYVWQAETESLLDRIKEADGSQYETIYATYTDWEQYVDDISEKMAYEYEGGSIQGMIITTYSAERYRNEAVKLAEKLAVINGESDFEAPDFGIVGYYGSYDSFDTCVICTEGMESGSYSLLICIKGKEDIQAYFTAESNDFGSYEFTNDDGSIKGTISLKSGAGMQITEAPDEYSDLIGTGFVFDEVY</sequence>
<proteinExistence type="predicted"/>
<feature type="chain" id="PRO_5038597940" evidence="2">
    <location>
        <begin position="21"/>
        <end position="317"/>
    </location>
</feature>